<proteinExistence type="inferred from homology"/>
<keyword evidence="6" id="KW-0813">Transport</keyword>
<feature type="repeat" description="Solcar" evidence="5">
    <location>
        <begin position="15"/>
        <end position="97"/>
    </location>
</feature>
<feature type="repeat" description="Solcar" evidence="5">
    <location>
        <begin position="102"/>
        <end position="217"/>
    </location>
</feature>
<feature type="repeat" description="Solcar" evidence="5">
    <location>
        <begin position="228"/>
        <end position="310"/>
    </location>
</feature>
<keyword evidence="4 5" id="KW-0472">Membrane</keyword>
<dbReference type="InterPro" id="IPR023395">
    <property type="entry name" value="MCP_dom_sf"/>
</dbReference>
<feature type="transmembrane region" description="Helical" evidence="7">
    <location>
        <begin position="17"/>
        <end position="35"/>
    </location>
</feature>
<dbReference type="Gene3D" id="1.50.40.10">
    <property type="entry name" value="Mitochondrial carrier domain"/>
    <property type="match status" value="2"/>
</dbReference>
<dbReference type="EMBL" id="CASHTH010001288">
    <property type="protein sequence ID" value="CAI8013722.1"/>
    <property type="molecule type" value="Genomic_DNA"/>
</dbReference>
<evidence type="ECO:0000313" key="9">
    <source>
        <dbReference type="Proteomes" id="UP001174909"/>
    </source>
</evidence>
<dbReference type="GO" id="GO:0009083">
    <property type="term" value="P:branched-chain amino acid catabolic process"/>
    <property type="evidence" value="ECO:0007669"/>
    <property type="project" value="InterPro"/>
</dbReference>
<evidence type="ECO:0000313" key="8">
    <source>
        <dbReference type="EMBL" id="CAI8013722.1"/>
    </source>
</evidence>
<name>A0AA35WHC2_GEOBA</name>
<gene>
    <name evidence="8" type="ORF">GBAR_LOCUS8661</name>
</gene>
<evidence type="ECO:0000256" key="1">
    <source>
        <dbReference type="ARBA" id="ARBA00004141"/>
    </source>
</evidence>
<reference evidence="8" key="1">
    <citation type="submission" date="2023-03" db="EMBL/GenBank/DDBJ databases">
        <authorList>
            <person name="Steffen K."/>
            <person name="Cardenas P."/>
        </authorList>
    </citation>
    <scope>NUCLEOTIDE SEQUENCE</scope>
</reference>
<dbReference type="PROSITE" id="PS50920">
    <property type="entry name" value="SOLCAR"/>
    <property type="match status" value="3"/>
</dbReference>
<dbReference type="PANTHER" id="PTHR46314">
    <property type="entry name" value="SOLUTE CARRIER FAMILY 25 MEMBER 44"/>
    <property type="match status" value="1"/>
</dbReference>
<evidence type="ECO:0000256" key="4">
    <source>
        <dbReference type="ARBA" id="ARBA00023136"/>
    </source>
</evidence>
<evidence type="ECO:0000256" key="5">
    <source>
        <dbReference type="PROSITE-ProRule" id="PRU00282"/>
    </source>
</evidence>
<organism evidence="8 9">
    <name type="scientific">Geodia barretti</name>
    <name type="common">Barrett's horny sponge</name>
    <dbReference type="NCBI Taxonomy" id="519541"/>
    <lineage>
        <taxon>Eukaryota</taxon>
        <taxon>Metazoa</taxon>
        <taxon>Porifera</taxon>
        <taxon>Demospongiae</taxon>
        <taxon>Heteroscleromorpha</taxon>
        <taxon>Tetractinellida</taxon>
        <taxon>Astrophorina</taxon>
        <taxon>Geodiidae</taxon>
        <taxon>Geodia</taxon>
    </lineage>
</organism>
<dbReference type="GO" id="GO:0016020">
    <property type="term" value="C:membrane"/>
    <property type="evidence" value="ECO:0007669"/>
    <property type="project" value="UniProtKB-SubCell"/>
</dbReference>
<dbReference type="Pfam" id="PF00153">
    <property type="entry name" value="Mito_carr"/>
    <property type="match status" value="3"/>
</dbReference>
<keyword evidence="7" id="KW-1133">Transmembrane helix</keyword>
<evidence type="ECO:0000256" key="3">
    <source>
        <dbReference type="ARBA" id="ARBA00022692"/>
    </source>
</evidence>
<dbReference type="GO" id="GO:0005739">
    <property type="term" value="C:mitochondrion"/>
    <property type="evidence" value="ECO:0007669"/>
    <property type="project" value="InterPro"/>
</dbReference>
<comment type="subcellular location">
    <subcellularLocation>
        <location evidence="1">Membrane</location>
        <topology evidence="1">Multi-pass membrane protein</topology>
    </subcellularLocation>
</comment>
<evidence type="ECO:0000256" key="6">
    <source>
        <dbReference type="RuleBase" id="RU000488"/>
    </source>
</evidence>
<dbReference type="GO" id="GO:0015658">
    <property type="term" value="F:branched-chain amino acid transmembrane transporter activity"/>
    <property type="evidence" value="ECO:0007669"/>
    <property type="project" value="InterPro"/>
</dbReference>
<dbReference type="Proteomes" id="UP001174909">
    <property type="component" value="Unassembled WGS sequence"/>
</dbReference>
<dbReference type="InterPro" id="IPR042164">
    <property type="entry name" value="SLC25A44"/>
</dbReference>
<accession>A0AA35WHC2</accession>
<evidence type="ECO:0000256" key="2">
    <source>
        <dbReference type="ARBA" id="ARBA00006375"/>
    </source>
</evidence>
<dbReference type="InterPro" id="IPR018108">
    <property type="entry name" value="MCP_transmembrane"/>
</dbReference>
<evidence type="ECO:0000256" key="7">
    <source>
        <dbReference type="SAM" id="Phobius"/>
    </source>
</evidence>
<dbReference type="PANTHER" id="PTHR46314:SF2">
    <property type="entry name" value="SOLUTE CARRIER FAMILY 25 MEMBER 44"/>
    <property type="match status" value="1"/>
</dbReference>
<dbReference type="AlphaFoldDB" id="A0AA35WHC2"/>
<comment type="caution">
    <text evidence="8">The sequence shown here is derived from an EMBL/GenBank/DDBJ whole genome shotgun (WGS) entry which is preliminary data.</text>
</comment>
<keyword evidence="9" id="KW-1185">Reference proteome</keyword>
<protein>
    <submittedName>
        <fullName evidence="8">Solute carrier family 25 member 44</fullName>
    </submittedName>
</protein>
<feature type="transmembrane region" description="Helical" evidence="7">
    <location>
        <begin position="69"/>
        <end position="88"/>
    </location>
</feature>
<keyword evidence="3 5" id="KW-0812">Transmembrane</keyword>
<sequence length="317" mass="35742">METGQQIEWQDLDKRRYYIIGPSMFVCVRAVLYPINLIKVHLFMQQGNSLYSGAIDAFRKILRREGIRGLYRGFTVSLLGMASGQMYITTYELTRSRLPGYSTEFKGLVAGTCATVIGQLLTVPVDIVSQHMMMEGQGKWSQKATSRAKPSQYILVKNTDYVLPKKQKVVRSAYHIVSEIVHREGFQGLHKGYSVSLLTYAPNSALFWSNYSMLFRWCMESGLGEALPLPLVQASCGVVGGVTSAALTNPLDVLRTRYQLEDSQSIRQTFNRLWREEGLRFLSKGLSARVASAAPNSAILISTYEWVKRKSLLRTEQ</sequence>
<comment type="similarity">
    <text evidence="2 6">Belongs to the mitochondrial carrier (TC 2.A.29) family.</text>
</comment>
<dbReference type="SUPFAM" id="SSF103506">
    <property type="entry name" value="Mitochondrial carrier"/>
    <property type="match status" value="1"/>
</dbReference>